<gene>
    <name evidence="1" type="ORF">BA70_12775</name>
</gene>
<dbReference type="Proteomes" id="UP000028091">
    <property type="component" value="Unassembled WGS sequence"/>
</dbReference>
<organism evidence="1 2">
    <name type="scientific">Bacillus zhangzhouensis</name>
    <dbReference type="NCBI Taxonomy" id="1178540"/>
    <lineage>
        <taxon>Bacteria</taxon>
        <taxon>Bacillati</taxon>
        <taxon>Bacillota</taxon>
        <taxon>Bacilli</taxon>
        <taxon>Bacillales</taxon>
        <taxon>Bacillaceae</taxon>
        <taxon>Bacillus</taxon>
    </lineage>
</organism>
<accession>A0A081L6U4</accession>
<dbReference type="eggNOG" id="ENOG5033I6C">
    <property type="taxonomic scope" value="Bacteria"/>
</dbReference>
<comment type="caution">
    <text evidence="1">The sequence shown here is derived from an EMBL/GenBank/DDBJ whole genome shotgun (WGS) entry which is preliminary data.</text>
</comment>
<proteinExistence type="predicted"/>
<protein>
    <recommendedName>
        <fullName evidence="3">HK97 gp10 family phage protein</fullName>
    </recommendedName>
</protein>
<dbReference type="AlphaFoldDB" id="A0A081L6U4"/>
<sequence length="127" mass="14272">MALEATGLEETYKAVEKMARQNVKAEKAAVLAGAKLMADGLEKNTPFDSDSGNKKHLKSDVFYSKPREDGEIFSTVGYGKETAYRLHFTNFGTIKQRPQSFIERTINEYEQLVLSKMQSVYRGLLGL</sequence>
<evidence type="ECO:0008006" key="3">
    <source>
        <dbReference type="Google" id="ProtNLM"/>
    </source>
</evidence>
<name>A0A081L6U4_9BACI</name>
<dbReference type="RefSeq" id="WP_034324996.1">
    <property type="nucleotide sequence ID" value="NZ_JOTP01000037.1"/>
</dbReference>
<dbReference type="EMBL" id="JOTP01000037">
    <property type="protein sequence ID" value="KEP24970.1"/>
    <property type="molecule type" value="Genomic_DNA"/>
</dbReference>
<dbReference type="NCBIfam" id="TIGR01725">
    <property type="entry name" value="phge_HK97_gp10"/>
    <property type="match status" value="1"/>
</dbReference>
<reference evidence="1 2" key="1">
    <citation type="submission" date="2012-09" db="EMBL/GenBank/DDBJ databases">
        <title>Genome Sequence of Bacillus sp. DW5-4.</title>
        <authorList>
            <person name="Lai Q."/>
            <person name="Liu Y."/>
            <person name="Shao Z."/>
        </authorList>
    </citation>
    <scope>NUCLEOTIDE SEQUENCE [LARGE SCALE GENOMIC DNA]</scope>
    <source>
        <strain evidence="1 2">DW5-4</strain>
    </source>
</reference>
<evidence type="ECO:0000313" key="2">
    <source>
        <dbReference type="Proteomes" id="UP000028091"/>
    </source>
</evidence>
<dbReference type="Pfam" id="PF04883">
    <property type="entry name" value="HK97-gp10_like"/>
    <property type="match status" value="1"/>
</dbReference>
<dbReference type="OrthoDB" id="886754at2"/>
<dbReference type="InterPro" id="IPR010064">
    <property type="entry name" value="HK97-gp10_tail"/>
</dbReference>
<evidence type="ECO:0000313" key="1">
    <source>
        <dbReference type="EMBL" id="KEP24970.1"/>
    </source>
</evidence>
<keyword evidence="2" id="KW-1185">Reference proteome</keyword>